<comment type="caution">
    <text evidence="1">The sequence shown here is derived from an EMBL/GenBank/DDBJ whole genome shotgun (WGS) entry which is preliminary data.</text>
</comment>
<keyword evidence="2" id="KW-1185">Reference proteome</keyword>
<proteinExistence type="predicted"/>
<gene>
    <name evidence="1" type="ORF">ACFPCV_38920</name>
</gene>
<dbReference type="Proteomes" id="UP001595859">
    <property type="component" value="Unassembled WGS sequence"/>
</dbReference>
<sequence length="321" mass="36144">MTSYSVMPTGSRSSIVATWPGEDQRDHSIKVTTLTECEQAYNLANSLTRLSEGAWNATAWLDTAPVLEIGINSFIERLRDKTTDVRSVEITVGDERHANEWSFRDASRELQQRLPELCSNLSRTQRITIADELAADAASRAEALRDLPHGIDPESALSRVWQMCEVTRSLRNGQVGYLPEAGASWVVRFWGEDRSPAERWGARDQLRRMEQLVAACEAYGGRGDVEDMVELEAHLVIPRDEGVENSIFYVRMTDNSLPPWNVNPFARMTILALRPVPGYPDSREKKVAGHLEPVDDDGFARLLGEWTRLVPAPGHMEWLQD</sequence>
<evidence type="ECO:0000313" key="2">
    <source>
        <dbReference type="Proteomes" id="UP001595859"/>
    </source>
</evidence>
<organism evidence="1 2">
    <name type="scientific">Actinophytocola glycyrrhizae</name>
    <dbReference type="NCBI Taxonomy" id="2044873"/>
    <lineage>
        <taxon>Bacteria</taxon>
        <taxon>Bacillati</taxon>
        <taxon>Actinomycetota</taxon>
        <taxon>Actinomycetes</taxon>
        <taxon>Pseudonocardiales</taxon>
        <taxon>Pseudonocardiaceae</taxon>
    </lineage>
</organism>
<dbReference type="RefSeq" id="WP_378062618.1">
    <property type="nucleotide sequence ID" value="NZ_JBHSIS010000038.1"/>
</dbReference>
<protein>
    <submittedName>
        <fullName evidence="1">Uncharacterized protein</fullName>
    </submittedName>
</protein>
<dbReference type="EMBL" id="JBHSIS010000038">
    <property type="protein sequence ID" value="MFC4859499.1"/>
    <property type="molecule type" value="Genomic_DNA"/>
</dbReference>
<name>A0ABV9SET4_9PSEU</name>
<accession>A0ABV9SET4</accession>
<evidence type="ECO:0000313" key="1">
    <source>
        <dbReference type="EMBL" id="MFC4859499.1"/>
    </source>
</evidence>
<reference evidence="2" key="1">
    <citation type="journal article" date="2019" name="Int. J. Syst. Evol. Microbiol.">
        <title>The Global Catalogue of Microorganisms (GCM) 10K type strain sequencing project: providing services to taxonomists for standard genome sequencing and annotation.</title>
        <authorList>
            <consortium name="The Broad Institute Genomics Platform"/>
            <consortium name="The Broad Institute Genome Sequencing Center for Infectious Disease"/>
            <person name="Wu L."/>
            <person name="Ma J."/>
        </authorList>
    </citation>
    <scope>NUCLEOTIDE SEQUENCE [LARGE SCALE GENOMIC DNA]</scope>
    <source>
        <strain evidence="2">ZS-22-S1</strain>
    </source>
</reference>